<name>A0AAV4AMD6_9GAST</name>
<feature type="region of interest" description="Disordered" evidence="1">
    <location>
        <begin position="50"/>
        <end position="73"/>
    </location>
</feature>
<dbReference type="Proteomes" id="UP000735302">
    <property type="component" value="Unassembled WGS sequence"/>
</dbReference>
<gene>
    <name evidence="2" type="ORF">PoB_003424300</name>
</gene>
<protein>
    <submittedName>
        <fullName evidence="2">Uncharacterized protein</fullName>
    </submittedName>
</protein>
<evidence type="ECO:0000313" key="3">
    <source>
        <dbReference type="Proteomes" id="UP000735302"/>
    </source>
</evidence>
<evidence type="ECO:0000256" key="1">
    <source>
        <dbReference type="SAM" id="MobiDB-lite"/>
    </source>
</evidence>
<reference evidence="2 3" key="1">
    <citation type="journal article" date="2021" name="Elife">
        <title>Chloroplast acquisition without the gene transfer in kleptoplastic sea slugs, Plakobranchus ocellatus.</title>
        <authorList>
            <person name="Maeda T."/>
            <person name="Takahashi S."/>
            <person name="Yoshida T."/>
            <person name="Shimamura S."/>
            <person name="Takaki Y."/>
            <person name="Nagai Y."/>
            <person name="Toyoda A."/>
            <person name="Suzuki Y."/>
            <person name="Arimoto A."/>
            <person name="Ishii H."/>
            <person name="Satoh N."/>
            <person name="Nishiyama T."/>
            <person name="Hasebe M."/>
            <person name="Maruyama T."/>
            <person name="Minagawa J."/>
            <person name="Obokata J."/>
            <person name="Shigenobu S."/>
        </authorList>
    </citation>
    <scope>NUCLEOTIDE SEQUENCE [LARGE SCALE GENOMIC DNA]</scope>
</reference>
<sequence>MNRVRRRSSIHPSQLTAAALLQFAEPPVYNKVISGFQALRQARAPVAGLEPATGGSLQISGQTHQPLRHRPPHTTHILPGKGKKTVNFASLVLPHTTADHFTTHMRMPKSDNYIFHLSGRGCKGCKINA</sequence>
<organism evidence="2 3">
    <name type="scientific">Plakobranchus ocellatus</name>
    <dbReference type="NCBI Taxonomy" id="259542"/>
    <lineage>
        <taxon>Eukaryota</taxon>
        <taxon>Metazoa</taxon>
        <taxon>Spiralia</taxon>
        <taxon>Lophotrochozoa</taxon>
        <taxon>Mollusca</taxon>
        <taxon>Gastropoda</taxon>
        <taxon>Heterobranchia</taxon>
        <taxon>Euthyneura</taxon>
        <taxon>Panpulmonata</taxon>
        <taxon>Sacoglossa</taxon>
        <taxon>Placobranchoidea</taxon>
        <taxon>Plakobranchidae</taxon>
        <taxon>Plakobranchus</taxon>
    </lineage>
</organism>
<proteinExistence type="predicted"/>
<dbReference type="EMBL" id="BLXT01003909">
    <property type="protein sequence ID" value="GFO07738.1"/>
    <property type="molecule type" value="Genomic_DNA"/>
</dbReference>
<accession>A0AAV4AMD6</accession>
<dbReference type="AlphaFoldDB" id="A0AAV4AMD6"/>
<comment type="caution">
    <text evidence="2">The sequence shown here is derived from an EMBL/GenBank/DDBJ whole genome shotgun (WGS) entry which is preliminary data.</text>
</comment>
<keyword evidence="3" id="KW-1185">Reference proteome</keyword>
<evidence type="ECO:0000313" key="2">
    <source>
        <dbReference type="EMBL" id="GFO07738.1"/>
    </source>
</evidence>
<feature type="compositionally biased region" description="Polar residues" evidence="1">
    <location>
        <begin position="55"/>
        <end position="65"/>
    </location>
</feature>